<feature type="compositionally biased region" description="Basic and acidic residues" evidence="2">
    <location>
        <begin position="2876"/>
        <end position="2895"/>
    </location>
</feature>
<comment type="caution">
    <text evidence="4">The sequence shown here is derived from an EMBL/GenBank/DDBJ whole genome shotgun (WGS) entry which is preliminary data.</text>
</comment>
<reference evidence="4 5" key="1">
    <citation type="journal article" date="2017" name="Int. J. Parasitol.">
        <title>The genome of the protozoan parasite Cystoisospora suis and a reverse vaccinology approach to identify vaccine candidates.</title>
        <authorList>
            <person name="Palmieri N."/>
            <person name="Shrestha A."/>
            <person name="Ruttkowski B."/>
            <person name="Beck T."/>
            <person name="Vogl C."/>
            <person name="Tomley F."/>
            <person name="Blake D.P."/>
            <person name="Joachim A."/>
        </authorList>
    </citation>
    <scope>NUCLEOTIDE SEQUENCE [LARGE SCALE GENOMIC DNA]</scope>
    <source>
        <strain evidence="4 5">Wien I</strain>
    </source>
</reference>
<organism evidence="4 5">
    <name type="scientific">Cystoisospora suis</name>
    <dbReference type="NCBI Taxonomy" id="483139"/>
    <lineage>
        <taxon>Eukaryota</taxon>
        <taxon>Sar</taxon>
        <taxon>Alveolata</taxon>
        <taxon>Apicomplexa</taxon>
        <taxon>Conoidasida</taxon>
        <taxon>Coccidia</taxon>
        <taxon>Eucoccidiorida</taxon>
        <taxon>Eimeriorina</taxon>
        <taxon>Sarcocystidae</taxon>
        <taxon>Cystoisospora</taxon>
    </lineage>
</organism>
<dbReference type="GeneID" id="94423494"/>
<dbReference type="OrthoDB" id="296831at2759"/>
<feature type="region of interest" description="Disordered" evidence="2">
    <location>
        <begin position="2821"/>
        <end position="2848"/>
    </location>
</feature>
<dbReference type="EMBL" id="MIGC01000023">
    <property type="protein sequence ID" value="PHJ26085.1"/>
    <property type="molecule type" value="Genomic_DNA"/>
</dbReference>
<dbReference type="PANTHER" id="PTHR23084:SF263">
    <property type="entry name" value="MORN REPEAT-CONTAINING PROTEIN 1"/>
    <property type="match status" value="1"/>
</dbReference>
<keyword evidence="1" id="KW-0677">Repeat</keyword>
<dbReference type="Pfam" id="PF02493">
    <property type="entry name" value="MORN"/>
    <property type="match status" value="10"/>
</dbReference>
<evidence type="ECO:0000256" key="2">
    <source>
        <dbReference type="SAM" id="MobiDB-lite"/>
    </source>
</evidence>
<evidence type="ECO:0000313" key="5">
    <source>
        <dbReference type="Proteomes" id="UP000221165"/>
    </source>
</evidence>
<evidence type="ECO:0000313" key="4">
    <source>
        <dbReference type="EMBL" id="PHJ26085.1"/>
    </source>
</evidence>
<feature type="transmembrane region" description="Helical" evidence="3">
    <location>
        <begin position="1055"/>
        <end position="1080"/>
    </location>
</feature>
<keyword evidence="3" id="KW-0812">Transmembrane</keyword>
<dbReference type="Proteomes" id="UP000221165">
    <property type="component" value="Unassembled WGS sequence"/>
</dbReference>
<dbReference type="VEuPathDB" id="ToxoDB:CSUI_000048"/>
<dbReference type="PANTHER" id="PTHR23084">
    <property type="entry name" value="PHOSPHATIDYLINOSITOL-4-PHOSPHATE 5-KINASE RELATED"/>
    <property type="match status" value="1"/>
</dbReference>
<feature type="region of interest" description="Disordered" evidence="2">
    <location>
        <begin position="2872"/>
        <end position="2921"/>
    </location>
</feature>
<feature type="region of interest" description="Disordered" evidence="2">
    <location>
        <begin position="82"/>
        <end position="104"/>
    </location>
</feature>
<feature type="transmembrane region" description="Helical" evidence="3">
    <location>
        <begin position="956"/>
        <end position="979"/>
    </location>
</feature>
<feature type="compositionally biased region" description="Basic and acidic residues" evidence="2">
    <location>
        <begin position="1290"/>
        <end position="1302"/>
    </location>
</feature>
<keyword evidence="3" id="KW-0472">Membrane</keyword>
<feature type="transmembrane region" description="Helical" evidence="3">
    <location>
        <begin position="33"/>
        <end position="53"/>
    </location>
</feature>
<proteinExistence type="predicted"/>
<feature type="region of interest" description="Disordered" evidence="2">
    <location>
        <begin position="1146"/>
        <end position="1165"/>
    </location>
</feature>
<feature type="compositionally biased region" description="Polar residues" evidence="2">
    <location>
        <begin position="2901"/>
        <end position="2913"/>
    </location>
</feature>
<name>A0A2C6LHU9_9APIC</name>
<feature type="region of interest" description="Disordered" evidence="2">
    <location>
        <begin position="1509"/>
        <end position="1552"/>
    </location>
</feature>
<protein>
    <submittedName>
        <fullName evidence="4">Morn repeat-containing protein</fullName>
    </submittedName>
</protein>
<feature type="compositionally biased region" description="Acidic residues" evidence="2">
    <location>
        <begin position="2837"/>
        <end position="2847"/>
    </location>
</feature>
<feature type="compositionally biased region" description="Basic and acidic residues" evidence="2">
    <location>
        <begin position="1509"/>
        <end position="1520"/>
    </location>
</feature>
<accession>A0A2C6LHU9</accession>
<evidence type="ECO:0000256" key="3">
    <source>
        <dbReference type="SAM" id="Phobius"/>
    </source>
</evidence>
<keyword evidence="5" id="KW-1185">Reference proteome</keyword>
<feature type="transmembrane region" description="Helical" evidence="3">
    <location>
        <begin position="1478"/>
        <end position="1496"/>
    </location>
</feature>
<feature type="compositionally biased region" description="Basic and acidic residues" evidence="2">
    <location>
        <begin position="1543"/>
        <end position="1552"/>
    </location>
</feature>
<dbReference type="RefSeq" id="XP_067927731.1">
    <property type="nucleotide sequence ID" value="XM_068060283.1"/>
</dbReference>
<feature type="transmembrane region" description="Helical" evidence="3">
    <location>
        <begin position="1012"/>
        <end position="1035"/>
    </location>
</feature>
<dbReference type="SMART" id="SM00698">
    <property type="entry name" value="MORN"/>
    <property type="match status" value="9"/>
</dbReference>
<dbReference type="Gene3D" id="2.20.110.10">
    <property type="entry name" value="Histone H3 K4-specific methyltransferase SET7/9 N-terminal domain"/>
    <property type="match status" value="3"/>
</dbReference>
<feature type="region of interest" description="Disordered" evidence="2">
    <location>
        <begin position="1254"/>
        <end position="1307"/>
    </location>
</feature>
<feature type="region of interest" description="Disordered" evidence="2">
    <location>
        <begin position="137"/>
        <end position="156"/>
    </location>
</feature>
<evidence type="ECO:0000256" key="1">
    <source>
        <dbReference type="ARBA" id="ARBA00022737"/>
    </source>
</evidence>
<gene>
    <name evidence="4" type="ORF">CSUI_000048</name>
</gene>
<sequence length="3519" mass="385029">MKARRKDLVKMTVQEPAQGASNLSAMRGLTRILLLRWFLLIIVLSNSTPFVHYDTYTSKGIVTPVSGLDLFSSLPSAPSSSFFRGMDTKGKESHQQSSIFPSSWWPRNEASKKLSEPESSGPAVSFPWSFSLPSSEKKGSSKADASSSTTTPPPAVKYLAKPAQVTEAPTHLPRTVKDIPKTPADFFFVVEETSGTAGVNAGSQCIVEPSTFPVNAKNFVVQCPSGVSKAALLLLTRNPRRKFRRTGSSSTVSRISVEFPEPHEEANELSLDVCDEPEEASTALSSSSQTTPLSLSSSVLPFVSSSSPENSSDTAALFPSSLEPISSSAVCRPVFILPVAVPAQPSLMPRLAHLALSKGVGSTTLQPAFDPEVSEYRAVLPESQSATIVAQAAPGFFVKLEQGESSLFSGSSTPSAGKHHPLADSVNENKTTGFYMLTCGEAGSVHHVNAVVYSATTASLDICSSPGKCEDLFVGDRLPAIVKPVTYTVHLHCVAPQKGRAALASIDAQVGTLQPSVFSPQNHLYYLRLPEGTDKDIVTFKAGDSHTDILVGEEGRRNTGQAKSVRVRLEPNEASKVIPIKTVAKAQGGEQTEEGELYFLVLIRGYPTVSPPDGGRQQDVELEPEPLLKKLTVVGSTLKPPFDPAIFHFTADVPHDRKFVGLQLEEAIPSSQMTIDGKVAVGHLSTLTVPVTQSVFKSILDASGTSIRPKYQAAFFRLKPGETKVVTITVRRPISRGTRTTPEENERRATTTYTVELRRSTPWLSGASLVPFLADVTCWGSALVNSFVGAGWLAVSKTLNLVAVTGAIPGTPEMWRSFSGRFSDFGLQFKLPASMVEIIDESPQTLGAPQLLPSSADLLWGRLFSWSLFGSQLVGSAPVLVPVHTFLTSDKASSQASEGLTLSLSGHLTQLEANIFSSHSPASTARDFGDVSPAVLAYLEAASDRFEVLSRFTSCILIHVLLLAVFGVLYGLVLLRRFLERRHQQNRRTGEGGEETKEGLWRYLPQNIALPASVWIFVLDYGLISFVQASAGLAFAEKTISVSVGGVVFSPWSLFAIGSALLVIYPVSYLAWVSFTLAFLRKKVVYCPALDRFTDRRIYEVKARVRSSCPYLPPALADLLSWDIRSVAPVKGPSVSLDDTPGVVYSSDVGDNSTTSGGSADEDDADEEAAAVYHSSFNCGGGMALCRTTSLRSREPKSHPVSQQLTEAPEQAKNKLNSFCATPTWAPYAALPQECAFAVKECAYEDSKELALLAEEERESATDSVSSDKRKSESHDEWELGNPASVGGDIHTKQGADSERFGGEPVDGPKIVVRLRKEATQKGSKRDVLLQLDADAYEAHGYEVANAVTGAKYPGATVGLVSLELSGTPSETSSGPALCTEAEVQLDQLTSLAWLCGGALQPFHLWVPFENLQFGYADKFALLLPSSESGCARSLLHFLTVRMTLACAVLAVSVWQATTALPDGDPGLPRLSSDRNRVFPFLMLILAGLMNLALHFPAAARQAVARWDEAKSQEGRENRRGHAGSLTEDEHREDGGGGLVKIRNHDTQAHQSKELRREWMAWKDWKGKEAARAAPGPWTRNVQFFLRKALQKRIWRSRTFFVARDLCCGLLGSELAKGALLLLLLSCNDHIGHAHLHVAAAFMGGALVLLAVTLPSAEALQRAASVWGAWLRELQLRALVASHWLFECVSNWRFYVKFLAFYARLCMRQMHSLVTANRRKNKPTSWRYPGYLVFINKKWECSVNKLHVVVPEAGLVFNAPAPKVEPMPGTKNHREAVQQEGFIAACTEKLLNMKAVSGPPRPSSVALNKRLICVGPVPRGHVECQMPVQIEAQRVLEGLRCQRSATKHSNGHLVATIQVVNQPNYRYPLYDRAYSMLPSFLVAAKRQPSLAWFRNVFGDRSYRNLATSRSLADSYLSLYTDESLIPPRGENIRLSESVMPSIVRFDARMKVIKILCDEIQLGAVYGMRPRLKQQDCVSEDPRSKAGEGRVTAKTSTCLVSGRLHVDLRAGAQVDIRGEIEVTECSAQSHGERTFIIDPSEVAVNYDETLNRLLLRHREFKRGCLYTTSYHLKSAALPPPWVEGLRAKERGQLHVPWNFDRLPNLHDYFLVFKAEEEEHSEFTVDPALTDAHVCTVPPVVPAEFLQSEASCAEVLRKSKLVSSSIPSQLSQTVSAVFNIASQMVSRDRATFAPPVPCTLLKRLPGQTDELDSAGGAIYRVEPNYQRQRLELAAEIDEKAAQLQDLLRNSAAALPSVAEAVFSKSELMQFFVDRGVHTNSEPCWLNPLNYEAHPLLRSHATRLRSLKAELIDILAVRLEKSIRQLDRIVQELKVLESMQGDTVLRSTIHDQDIAIQDGKGMEELCFLQLRIDNIKKMHYQTNVVRPLPFPLEIEVSCIARKPRLAEQFRQWEEQLGLWLTGEVGATPHTGAHGGPGRLESAVDDILQQVYECLFSRLLSEEASNLLVLHFVTSSFALCGGPSTWRPDPLPAHSAFVQLWEVNGGDEHPRPVWVPCFIKLTASALQFVFPHFFSENLSAHGESASPTAKPETRVVPLQFLQSCEVLAASAASLSGDHYGDDIDELLLPEDDESFPQLRAQHLKLQFAAMGKDKVASDSEAGWVLPVDQLALHNGSSPGERLFCFFPSKNGAAGPSTKSPTITVRTSSRYLGMWQTMLLAAEMHRPKQVIEGYEGKVRYLLPSSASRPEGEIPKASSPPSFHLLFADSVGEQHARRGGAADHPRTFSSFPSNIHAFSKCLPSSRVLPRGGRLSDGLAVGTFLDSNRTYTPLPTSPDGEIKKHVQLAELTREQRQKRVASVQAKRRAAATRAEQGPLLDLLSSEEDEGEETATTEVWLDVDSRYDARNLHVDSLIDADLQGQEHPEGSRNGDDTNKELSEPHVNADSVSTAQQESGASQEVHHGDRQCKEIGEGGQWVREGPGEQVFTDASQSPPVFLGRYVGDWSSSRYHGKGDLFDGQNRLVYTGEWANGRRWGPGVACSIDANGSWWRQEGVFVNDELEGEFKLTRINGNTLAHYVGTGESSSDLAEVRIQSIRGEVPPANPGAVKPLNATCPFASVVWGAGPQPCITQACKNEYLPFLTKWKQLLGPSSKLSNITLFDRINKTFSHILFEEGSEFFRAPRAAPGAIEGRLETKRFTYEGAFLDGRAHGQGKMTSRATGSEYDGEWSHGQRNGRGILKLSVGDINITVTSSFKDNVACCQSGRIEVVRAVTSATESALPFTSYAGSLEDGLPHGVGVMAFGGFLYEGEFTKGCREGKGVIVDLKKKGFIRVDGQWKDDVPHGRMSRVVYPDGSIYAGDFLHGNREGHGTLVLDSVVVYDGLWMNDVPHGRGTFVTGEGTYEGEIRNGQRHGKGRFTFSGETTDKGKLCVYEGDWEDDLPHGVGKYCGPSGQENAFLFVRGEIDPALKSKRADKGGNAIQLPPVGAAPFITKNSAWWQAGSCRLDRAALARALDDPDTQWGDYSNRRFELEVQVRECVLEAKTDQLRQTPENRTPIGGRGAL</sequence>
<dbReference type="InterPro" id="IPR003409">
    <property type="entry name" value="MORN"/>
</dbReference>
<feature type="compositionally biased region" description="Polar residues" evidence="2">
    <location>
        <begin position="1149"/>
        <end position="1158"/>
    </location>
</feature>
<dbReference type="SUPFAM" id="SSF82185">
    <property type="entry name" value="Histone H3 K4-specific methyltransferase SET7/9 N-terminal domain"/>
    <property type="match status" value="3"/>
</dbReference>
<keyword evidence="3" id="KW-1133">Transmembrane helix</keyword>
<feature type="compositionally biased region" description="Basic and acidic residues" evidence="2">
    <location>
        <begin position="1266"/>
        <end position="1278"/>
    </location>
</feature>